<dbReference type="GO" id="GO:0004338">
    <property type="term" value="F:glucan exo-1,3-beta-glucosidase activity"/>
    <property type="evidence" value="ECO:0007669"/>
    <property type="project" value="UniProtKB-EC"/>
</dbReference>
<evidence type="ECO:0000313" key="14">
    <source>
        <dbReference type="Proteomes" id="UP000781932"/>
    </source>
</evidence>
<evidence type="ECO:0000256" key="3">
    <source>
        <dbReference type="ARBA" id="ARBA00022525"/>
    </source>
</evidence>
<reference evidence="13" key="2">
    <citation type="submission" date="2020-11" db="EMBL/GenBank/DDBJ databases">
        <title>Whole genome sequencing of Colletotrichum sp.</title>
        <authorList>
            <person name="Li H."/>
        </authorList>
    </citation>
    <scope>NUCLEOTIDE SEQUENCE</scope>
    <source>
        <strain evidence="13">CkLH20</strain>
    </source>
</reference>
<evidence type="ECO:0000256" key="1">
    <source>
        <dbReference type="ARBA" id="ARBA00004613"/>
    </source>
</evidence>
<dbReference type="InterPro" id="IPR017853">
    <property type="entry name" value="GH"/>
</dbReference>
<dbReference type="GO" id="GO:0005576">
    <property type="term" value="C:extracellular region"/>
    <property type="evidence" value="ECO:0007669"/>
    <property type="project" value="UniProtKB-SubCell"/>
</dbReference>
<dbReference type="AlphaFoldDB" id="A0A9P6IE03"/>
<evidence type="ECO:0000256" key="9">
    <source>
        <dbReference type="ARBA" id="ARBA00038929"/>
    </source>
</evidence>
<evidence type="ECO:0000256" key="4">
    <source>
        <dbReference type="ARBA" id="ARBA00022729"/>
    </source>
</evidence>
<dbReference type="SUPFAM" id="SSF51445">
    <property type="entry name" value="(Trans)glycosidases"/>
    <property type="match status" value="1"/>
</dbReference>
<keyword evidence="7" id="KW-0961">Cell wall biogenesis/degradation</keyword>
<gene>
    <name evidence="13" type="ORF">CkaCkLH20_01669</name>
</gene>
<reference evidence="13" key="1">
    <citation type="submission" date="2020-03" db="EMBL/GenBank/DDBJ databases">
        <authorList>
            <person name="He L."/>
        </authorList>
    </citation>
    <scope>NUCLEOTIDE SEQUENCE</scope>
    <source>
        <strain evidence="13">CkLH20</strain>
    </source>
</reference>
<dbReference type="PANTHER" id="PTHR31297:SF1">
    <property type="entry name" value="GLUCAN 1,3-BETA-GLUCOSIDASE I_II-RELATED"/>
    <property type="match status" value="1"/>
</dbReference>
<evidence type="ECO:0000256" key="10">
    <source>
        <dbReference type="RuleBase" id="RU361153"/>
    </source>
</evidence>
<dbReference type="EC" id="3.2.1.58" evidence="9"/>
<accession>A0A9P6IE03</accession>
<evidence type="ECO:0000256" key="11">
    <source>
        <dbReference type="SAM" id="SignalP"/>
    </source>
</evidence>
<feature type="chain" id="PRO_5040307491" description="glucan 1,3-beta-glucosidase" evidence="11">
    <location>
        <begin position="20"/>
        <end position="386"/>
    </location>
</feature>
<feature type="domain" description="Glycoside hydrolase family 5" evidence="12">
    <location>
        <begin position="85"/>
        <end position="348"/>
    </location>
</feature>
<dbReference type="InterPro" id="IPR050386">
    <property type="entry name" value="Glycosyl_hydrolase_5"/>
</dbReference>
<evidence type="ECO:0000256" key="7">
    <source>
        <dbReference type="ARBA" id="ARBA00023316"/>
    </source>
</evidence>
<feature type="signal peptide" evidence="11">
    <location>
        <begin position="1"/>
        <end position="19"/>
    </location>
</feature>
<evidence type="ECO:0000259" key="12">
    <source>
        <dbReference type="Pfam" id="PF00150"/>
    </source>
</evidence>
<dbReference type="RefSeq" id="XP_038750088.1">
    <property type="nucleotide sequence ID" value="XM_038884388.1"/>
</dbReference>
<keyword evidence="14" id="KW-1185">Reference proteome</keyword>
<sequence length="386" mass="42672">MRSLSLFWAIGSFMRIAQAAAYVDWKTFKATGVNLGGWLVQEAVLDAPFWDEYGGNTTDEWGFCVRLGAQCGPVLERRYATFIRPADIDKLAKAGVTILRIPTNYAAWIKVPGSQLYTGNQVQFLKTISTYAITKYNMHVVIDIHSLPGGVNGLGIGEKDGNYGWFNNNTALDYSYRAVDAVIQYIQTSGSPESYTIAPINEPVDNRDFSKFGTPEALSENGASWVAKYINGVLTRVRAVNAKIPVMFQGGFRPETFWSPYFTADQNLVIDAHHYYFAGRPTTSENLPSFMCEDAKGSVGDGKFPVFIGEWSIQAVSNNTFASRAKNLNNGLNVWSKYTQGSTYWTAKFSGDAPVDGQGTQSDYWNYEAFIDLGIINPSSSEGFCP</sequence>
<dbReference type="GO" id="GO:0009986">
    <property type="term" value="C:cell surface"/>
    <property type="evidence" value="ECO:0007669"/>
    <property type="project" value="TreeGrafter"/>
</dbReference>
<proteinExistence type="inferred from homology"/>
<dbReference type="Proteomes" id="UP000781932">
    <property type="component" value="Unassembled WGS sequence"/>
</dbReference>
<dbReference type="GeneID" id="62157462"/>
<evidence type="ECO:0000313" key="13">
    <source>
        <dbReference type="EMBL" id="KAF9880627.1"/>
    </source>
</evidence>
<keyword evidence="5 10" id="KW-0378">Hydrolase</keyword>
<keyword evidence="6 10" id="KW-0326">Glycosidase</keyword>
<evidence type="ECO:0000256" key="8">
    <source>
        <dbReference type="ARBA" id="ARBA00036824"/>
    </source>
</evidence>
<dbReference type="PANTHER" id="PTHR31297">
    <property type="entry name" value="GLUCAN ENDO-1,6-BETA-GLUCOSIDASE B"/>
    <property type="match status" value="1"/>
</dbReference>
<dbReference type="GO" id="GO:0071555">
    <property type="term" value="P:cell wall organization"/>
    <property type="evidence" value="ECO:0007669"/>
    <property type="project" value="UniProtKB-KW"/>
</dbReference>
<keyword evidence="4 11" id="KW-0732">Signal</keyword>
<dbReference type="OrthoDB" id="1887033at2759"/>
<evidence type="ECO:0000256" key="2">
    <source>
        <dbReference type="ARBA" id="ARBA00005641"/>
    </source>
</evidence>
<dbReference type="GO" id="GO:0009251">
    <property type="term" value="P:glucan catabolic process"/>
    <property type="evidence" value="ECO:0007669"/>
    <property type="project" value="TreeGrafter"/>
</dbReference>
<comment type="catalytic activity">
    <reaction evidence="8">
        <text>Successive hydrolysis of beta-D-glucose units from the non-reducing ends of (1-&gt;3)-beta-D-glucans, releasing alpha-glucose.</text>
        <dbReference type="EC" id="3.2.1.58"/>
    </reaction>
</comment>
<protein>
    <recommendedName>
        <fullName evidence="9">glucan 1,3-beta-glucosidase</fullName>
        <ecNumber evidence="9">3.2.1.58</ecNumber>
    </recommendedName>
</protein>
<evidence type="ECO:0000256" key="5">
    <source>
        <dbReference type="ARBA" id="ARBA00022801"/>
    </source>
</evidence>
<dbReference type="InterPro" id="IPR001547">
    <property type="entry name" value="Glyco_hydro_5"/>
</dbReference>
<dbReference type="EMBL" id="JAATWM020000004">
    <property type="protein sequence ID" value="KAF9880627.1"/>
    <property type="molecule type" value="Genomic_DNA"/>
</dbReference>
<keyword evidence="3" id="KW-0964">Secreted</keyword>
<organism evidence="13 14">
    <name type="scientific">Colletotrichum karsti</name>
    <dbReference type="NCBI Taxonomy" id="1095194"/>
    <lineage>
        <taxon>Eukaryota</taxon>
        <taxon>Fungi</taxon>
        <taxon>Dikarya</taxon>
        <taxon>Ascomycota</taxon>
        <taxon>Pezizomycotina</taxon>
        <taxon>Sordariomycetes</taxon>
        <taxon>Hypocreomycetidae</taxon>
        <taxon>Glomerellales</taxon>
        <taxon>Glomerellaceae</taxon>
        <taxon>Colletotrichum</taxon>
        <taxon>Colletotrichum boninense species complex</taxon>
    </lineage>
</organism>
<comment type="caution">
    <text evidence="13">The sequence shown here is derived from an EMBL/GenBank/DDBJ whole genome shotgun (WGS) entry which is preliminary data.</text>
</comment>
<dbReference type="Gene3D" id="3.20.20.80">
    <property type="entry name" value="Glycosidases"/>
    <property type="match status" value="1"/>
</dbReference>
<name>A0A9P6IE03_9PEZI</name>
<dbReference type="Pfam" id="PF00150">
    <property type="entry name" value="Cellulase"/>
    <property type="match status" value="1"/>
</dbReference>
<evidence type="ECO:0000256" key="6">
    <source>
        <dbReference type="ARBA" id="ARBA00023295"/>
    </source>
</evidence>
<comment type="similarity">
    <text evidence="2 10">Belongs to the glycosyl hydrolase 5 (cellulase A) family.</text>
</comment>
<comment type="subcellular location">
    <subcellularLocation>
        <location evidence="1">Secreted</location>
    </subcellularLocation>
</comment>